<keyword evidence="3" id="KW-1185">Reference proteome</keyword>
<evidence type="ECO:0000313" key="3">
    <source>
        <dbReference type="Proteomes" id="UP000886595"/>
    </source>
</evidence>
<feature type="region of interest" description="Disordered" evidence="1">
    <location>
        <begin position="44"/>
        <end position="65"/>
    </location>
</feature>
<protein>
    <submittedName>
        <fullName evidence="2">Uncharacterized protein</fullName>
    </submittedName>
</protein>
<evidence type="ECO:0000313" key="2">
    <source>
        <dbReference type="EMBL" id="KAG2288305.1"/>
    </source>
</evidence>
<gene>
    <name evidence="2" type="ORF">Bca52824_047909</name>
</gene>
<proteinExistence type="predicted"/>
<comment type="caution">
    <text evidence="2">The sequence shown here is derived from an EMBL/GenBank/DDBJ whole genome shotgun (WGS) entry which is preliminary data.</text>
</comment>
<dbReference type="EMBL" id="JAAMPC010000010">
    <property type="protein sequence ID" value="KAG2288305.1"/>
    <property type="molecule type" value="Genomic_DNA"/>
</dbReference>
<dbReference type="AlphaFoldDB" id="A0A8X7RHG6"/>
<dbReference type="Proteomes" id="UP000886595">
    <property type="component" value="Unassembled WGS sequence"/>
</dbReference>
<reference evidence="2 3" key="1">
    <citation type="submission" date="2020-02" db="EMBL/GenBank/DDBJ databases">
        <authorList>
            <person name="Ma Q."/>
            <person name="Huang Y."/>
            <person name="Song X."/>
            <person name="Pei D."/>
        </authorList>
    </citation>
    <scope>NUCLEOTIDE SEQUENCE [LARGE SCALE GENOMIC DNA]</scope>
    <source>
        <strain evidence="2">Sxm20200214</strain>
        <tissue evidence="2">Leaf</tissue>
    </source>
</reference>
<organism evidence="2 3">
    <name type="scientific">Brassica carinata</name>
    <name type="common">Ethiopian mustard</name>
    <name type="synonym">Abyssinian cabbage</name>
    <dbReference type="NCBI Taxonomy" id="52824"/>
    <lineage>
        <taxon>Eukaryota</taxon>
        <taxon>Viridiplantae</taxon>
        <taxon>Streptophyta</taxon>
        <taxon>Embryophyta</taxon>
        <taxon>Tracheophyta</taxon>
        <taxon>Spermatophyta</taxon>
        <taxon>Magnoliopsida</taxon>
        <taxon>eudicotyledons</taxon>
        <taxon>Gunneridae</taxon>
        <taxon>Pentapetalae</taxon>
        <taxon>rosids</taxon>
        <taxon>malvids</taxon>
        <taxon>Brassicales</taxon>
        <taxon>Brassicaceae</taxon>
        <taxon>Brassiceae</taxon>
        <taxon>Brassica</taxon>
    </lineage>
</organism>
<sequence length="182" mass="19870">MSNIHYFKIFRLSHLLMCITNVERQEASRKLNQTNTKKEFHVEEIKTPNKRSRKRKKLPSISSSPPTRFLWPMECASTATVDRICAPSDLSSPAYDPEGGGFLSSASPAMVCGWVGDEVERGLGSGFRTHVTGGLMALDEILTRLRLDGRSGRSSAADGARDVSHVSDVILANALVPALGKV</sequence>
<evidence type="ECO:0000256" key="1">
    <source>
        <dbReference type="SAM" id="MobiDB-lite"/>
    </source>
</evidence>
<name>A0A8X7RHG6_BRACI</name>
<accession>A0A8X7RHG6</accession>
<feature type="compositionally biased region" description="Basic residues" evidence="1">
    <location>
        <begin position="48"/>
        <end position="58"/>
    </location>
</feature>